<comment type="caution">
    <text evidence="9">The sequence shown here is derived from an EMBL/GenBank/DDBJ whole genome shotgun (WGS) entry which is preliminary data.</text>
</comment>
<feature type="transmembrane region" description="Helical" evidence="7">
    <location>
        <begin position="69"/>
        <end position="94"/>
    </location>
</feature>
<evidence type="ECO:0000259" key="8">
    <source>
        <dbReference type="PROSITE" id="PS50928"/>
    </source>
</evidence>
<dbReference type="GeneID" id="78229732"/>
<feature type="transmembrane region" description="Helical" evidence="7">
    <location>
        <begin position="234"/>
        <end position="255"/>
    </location>
</feature>
<accession>E7GAJ0</accession>
<dbReference type="PANTHER" id="PTHR30043:SF1">
    <property type="entry name" value="ABC TRANSPORT SYSTEM PERMEASE PROTEIN P69"/>
    <property type="match status" value="1"/>
</dbReference>
<dbReference type="InterPro" id="IPR000515">
    <property type="entry name" value="MetI-like"/>
</dbReference>
<dbReference type="HOGENOM" id="CLU_064254_1_2_9"/>
<feature type="transmembrane region" description="Helical" evidence="7">
    <location>
        <begin position="204"/>
        <end position="222"/>
    </location>
</feature>
<comment type="similarity">
    <text evidence="7">Belongs to the binding-protein-dependent transport system permease family.</text>
</comment>
<evidence type="ECO:0000256" key="2">
    <source>
        <dbReference type="ARBA" id="ARBA00022448"/>
    </source>
</evidence>
<dbReference type="OrthoDB" id="8557224at2"/>
<evidence type="ECO:0000256" key="1">
    <source>
        <dbReference type="ARBA" id="ARBA00004651"/>
    </source>
</evidence>
<dbReference type="Proteomes" id="UP000003157">
    <property type="component" value="Unassembled WGS sequence"/>
</dbReference>
<dbReference type="RefSeq" id="WP_008788882.1">
    <property type="nucleotide sequence ID" value="NZ_AKCB01000001.1"/>
</dbReference>
<feature type="transmembrane region" description="Helical" evidence="7">
    <location>
        <begin position="106"/>
        <end position="126"/>
    </location>
</feature>
<dbReference type="GO" id="GO:0005886">
    <property type="term" value="C:plasma membrane"/>
    <property type="evidence" value="ECO:0007669"/>
    <property type="project" value="UniProtKB-SubCell"/>
</dbReference>
<evidence type="ECO:0000313" key="9">
    <source>
        <dbReference type="EMBL" id="EFW04891.1"/>
    </source>
</evidence>
<keyword evidence="10" id="KW-1185">Reference proteome</keyword>
<feature type="transmembrane region" description="Helical" evidence="7">
    <location>
        <begin position="132"/>
        <end position="150"/>
    </location>
</feature>
<proteinExistence type="inferred from homology"/>
<keyword evidence="4 7" id="KW-0812">Transmembrane</keyword>
<gene>
    <name evidence="9" type="ORF">HMPREF9488_01780</name>
</gene>
<feature type="transmembrane region" description="Helical" evidence="7">
    <location>
        <begin position="12"/>
        <end position="33"/>
    </location>
</feature>
<comment type="subcellular location">
    <subcellularLocation>
        <location evidence="1 7">Cell membrane</location>
        <topology evidence="1 7">Multi-pass membrane protein</topology>
    </subcellularLocation>
</comment>
<keyword evidence="5 7" id="KW-1133">Transmembrane helix</keyword>
<dbReference type="Gene3D" id="1.10.3720.10">
    <property type="entry name" value="MetI-like"/>
    <property type="match status" value="1"/>
</dbReference>
<dbReference type="Pfam" id="PF00528">
    <property type="entry name" value="BPD_transp_1"/>
    <property type="match status" value="1"/>
</dbReference>
<dbReference type="SUPFAM" id="SSF161098">
    <property type="entry name" value="MetI-like"/>
    <property type="match status" value="1"/>
</dbReference>
<dbReference type="AlphaFoldDB" id="E7GAJ0"/>
<dbReference type="InterPro" id="IPR035906">
    <property type="entry name" value="MetI-like_sf"/>
</dbReference>
<dbReference type="STRING" id="100884.GCA_000269565_01875"/>
<name>E7GAJ0_9FIRM</name>
<dbReference type="EMBL" id="ADKX01000032">
    <property type="protein sequence ID" value="EFW04891.1"/>
    <property type="molecule type" value="Genomic_DNA"/>
</dbReference>
<evidence type="ECO:0000256" key="3">
    <source>
        <dbReference type="ARBA" id="ARBA00022475"/>
    </source>
</evidence>
<organism evidence="9 10">
    <name type="scientific">Coprobacillus cateniformis</name>
    <dbReference type="NCBI Taxonomy" id="100884"/>
    <lineage>
        <taxon>Bacteria</taxon>
        <taxon>Bacillati</taxon>
        <taxon>Bacillota</taxon>
        <taxon>Erysipelotrichia</taxon>
        <taxon>Erysipelotrichales</taxon>
        <taxon>Coprobacillaceae</taxon>
        <taxon>Coprobacillus</taxon>
    </lineage>
</organism>
<dbReference type="PROSITE" id="PS50928">
    <property type="entry name" value="ABC_TM1"/>
    <property type="match status" value="1"/>
</dbReference>
<evidence type="ECO:0000313" key="10">
    <source>
        <dbReference type="Proteomes" id="UP000003157"/>
    </source>
</evidence>
<keyword evidence="3" id="KW-1003">Cell membrane</keyword>
<reference evidence="9 10" key="1">
    <citation type="submission" date="2010-12" db="EMBL/GenBank/DDBJ databases">
        <title>The Genome Sequence of Coprobacillus sp. strain 29_1.</title>
        <authorList>
            <consortium name="The Broad Institute Genome Sequencing Platform"/>
            <person name="Earl A."/>
            <person name="Ward D."/>
            <person name="Feldgarden M."/>
            <person name="Gevers D."/>
            <person name="Daigneault M."/>
            <person name="Sibley C.D."/>
            <person name="White A."/>
            <person name="Strauss J."/>
            <person name="Allen-Vercoe E."/>
            <person name="Young S.K."/>
            <person name="Zeng Q."/>
            <person name="Gargeya S."/>
            <person name="Fitzgerald M."/>
            <person name="Haas B."/>
            <person name="Abouelleil A."/>
            <person name="Alvarado L."/>
            <person name="Arachchi H.M."/>
            <person name="Berlin A."/>
            <person name="Brown A."/>
            <person name="Chapman S.B."/>
            <person name="Chen Z."/>
            <person name="Dunbar C."/>
            <person name="Freedman E."/>
            <person name="Gearin G."/>
            <person name="Gellesch M."/>
            <person name="Goldberg J."/>
            <person name="Griggs A."/>
            <person name="Gujja S."/>
            <person name="Heilman E."/>
            <person name="Heiman D."/>
            <person name="Howarth C."/>
            <person name="Larson L."/>
            <person name="Lui A."/>
            <person name="MacDonald P.J.P."/>
            <person name="Mehta T."/>
            <person name="Montmayeur A."/>
            <person name="Murphy C."/>
            <person name="Neiman D."/>
            <person name="Pearson M."/>
            <person name="Priest M."/>
            <person name="Roberts A."/>
            <person name="Saif S."/>
            <person name="Shea T."/>
            <person name="Shenoy N."/>
            <person name="Sisk P."/>
            <person name="Stolte C."/>
            <person name="Sykes S."/>
            <person name="White J."/>
            <person name="Yandava C."/>
            <person name="Nusbaum C."/>
            <person name="Birren B."/>
        </authorList>
    </citation>
    <scope>NUCLEOTIDE SEQUENCE [LARGE SCALE GENOMIC DNA]</scope>
    <source>
        <strain evidence="9 10">29_1</strain>
    </source>
</reference>
<keyword evidence="6 7" id="KW-0472">Membrane</keyword>
<evidence type="ECO:0000256" key="5">
    <source>
        <dbReference type="ARBA" id="ARBA00022989"/>
    </source>
</evidence>
<sequence length="262" mass="28627">MDILRTTKKGTGLRYFISIIIVIFVFLISVHLLNLDFTKFLNRLTNIGEVISRMLVFDASLIPSILLEVLVSICLALTSLVIGTIISFVLAALAADNLAPNHYIACIIKGIVAIIRAIPALVWILMVVASVGFGNTGGMIGLIFPTVGYLTKSFAASLEEDGYERVEALKSTGANWINIVVRGVVVETMPQLISWIAMRFENNIAEGISLGMVGVGGVGYLLNKAIMKFDYPAISTIIVVIFVTMFIFEVMTVNIKKRLHTK</sequence>
<evidence type="ECO:0000256" key="7">
    <source>
        <dbReference type="RuleBase" id="RU363032"/>
    </source>
</evidence>
<dbReference type="GO" id="GO:0055085">
    <property type="term" value="P:transmembrane transport"/>
    <property type="evidence" value="ECO:0007669"/>
    <property type="project" value="InterPro"/>
</dbReference>
<dbReference type="eggNOG" id="COG3639">
    <property type="taxonomic scope" value="Bacteria"/>
</dbReference>
<evidence type="ECO:0000256" key="4">
    <source>
        <dbReference type="ARBA" id="ARBA00022692"/>
    </source>
</evidence>
<keyword evidence="2 7" id="KW-0813">Transport</keyword>
<evidence type="ECO:0000256" key="6">
    <source>
        <dbReference type="ARBA" id="ARBA00023136"/>
    </source>
</evidence>
<protein>
    <recommendedName>
        <fullName evidence="8">ABC transmembrane type-1 domain-containing protein</fullName>
    </recommendedName>
</protein>
<feature type="domain" description="ABC transmembrane type-1" evidence="8">
    <location>
        <begin position="69"/>
        <end position="252"/>
    </location>
</feature>
<dbReference type="PANTHER" id="PTHR30043">
    <property type="entry name" value="PHOSPHONATES TRANSPORT SYSTEM PERMEASE PROTEIN"/>
    <property type="match status" value="1"/>
</dbReference>